<evidence type="ECO:0000313" key="13">
    <source>
        <dbReference type="EMBL" id="SUZ57976.1"/>
    </source>
</evidence>
<sequence length="631" mass="69742">MHNSLTPRYLVILVILGWSMFSLWPTIQYQSLTDDEKEDLREEGTLDQIESQVIRQGLDLKGGMYIVLEADIPTLVRSLATNRNEKFEQVLTASIEKFKSNQNQDFFTILRNEISNKGLKIVRYFHQYGSNLEDIILALEEETEDAINRVLEILQNRIDQFGVSEPTIQKQGKYRILVELAGIQDSDRARSLLQSTALLEFYLVKNSAVTNEIIMQLDNILKRSVSDEDLADISANTKKALDIKETNEKTDSEVTTIDEIFGETKSIGEDSTIQESDLLLESPLQSLIEFVQGDMAVNTKNMYSLNKLLSKEEVQLKLKSSSGQFLFSNDSETLAGSGQYYRLYYIEDKPELTGGVVEKAKANLGSLGGGNAGLPVVSLDMNSEGSKTWSRVTGANIGERIAIVLDGKVHMAPNIREKIPGGRTQIEGFADMNEAKDIAIILRAGALPAPVEIIEERTVGPSLGADSISKGQKSILIGLAIVFVFMLVYYRFSGVIANFALVWNIILILAVLASLGATLTLPGIAGLILTVGMCIDSNVIIFERIREELRKGKTPKSAIEAGYNRAITTIIDANLTTVIAALVLYQFGTGPIKGFATVLFWGILISMFTAVYVTRTIFYTITKTSIKNLSI</sequence>
<dbReference type="InterPro" id="IPR048634">
    <property type="entry name" value="SecD_SecF_C"/>
</dbReference>
<dbReference type="Pfam" id="PF02355">
    <property type="entry name" value="SecD_SecF_C"/>
    <property type="match status" value="1"/>
</dbReference>
<feature type="transmembrane region" description="Helical" evidence="9">
    <location>
        <begin position="9"/>
        <end position="27"/>
    </location>
</feature>
<evidence type="ECO:0000259" key="11">
    <source>
        <dbReference type="Pfam" id="PF21760"/>
    </source>
</evidence>
<feature type="transmembrane region" description="Helical" evidence="9">
    <location>
        <begin position="499"/>
        <end position="517"/>
    </location>
</feature>
<feature type="transmembrane region" description="Helical" evidence="9">
    <location>
        <begin position="599"/>
        <end position="621"/>
    </location>
</feature>
<dbReference type="HAMAP" id="MF_01463_B">
    <property type="entry name" value="SecD_B"/>
    <property type="match status" value="1"/>
</dbReference>
<keyword evidence="8 9" id="KW-0472">Membrane</keyword>
<dbReference type="PANTHER" id="PTHR30081:SF1">
    <property type="entry name" value="PROTEIN TRANSLOCASE SUBUNIT SECD"/>
    <property type="match status" value="1"/>
</dbReference>
<keyword evidence="6 9" id="KW-1133">Transmembrane helix</keyword>
<dbReference type="InterPro" id="IPR005791">
    <property type="entry name" value="SecD"/>
</dbReference>
<evidence type="ECO:0000256" key="6">
    <source>
        <dbReference type="ARBA" id="ARBA00022989"/>
    </source>
</evidence>
<evidence type="ECO:0000256" key="1">
    <source>
        <dbReference type="ARBA" id="ARBA00004651"/>
    </source>
</evidence>
<evidence type="ECO:0000256" key="2">
    <source>
        <dbReference type="ARBA" id="ARBA00022448"/>
    </source>
</evidence>
<protein>
    <recommendedName>
        <fullName evidence="14">SecD export protein N-terminal TM domain-containing protein</fullName>
    </recommendedName>
</protein>
<evidence type="ECO:0000256" key="4">
    <source>
        <dbReference type="ARBA" id="ARBA00022692"/>
    </source>
</evidence>
<evidence type="ECO:0000259" key="12">
    <source>
        <dbReference type="Pfam" id="PF22599"/>
    </source>
</evidence>
<dbReference type="GO" id="GO:0006886">
    <property type="term" value="P:intracellular protein transport"/>
    <property type="evidence" value="ECO:0007669"/>
    <property type="project" value="InterPro"/>
</dbReference>
<feature type="domain" description="Protein translocase subunit SecDF P1" evidence="11">
    <location>
        <begin position="147"/>
        <end position="205"/>
    </location>
</feature>
<dbReference type="Pfam" id="PF22599">
    <property type="entry name" value="SecDF_P1_head"/>
    <property type="match status" value="1"/>
</dbReference>
<proteinExistence type="inferred from homology"/>
<dbReference type="PRINTS" id="PR00702">
    <property type="entry name" value="ACRIFLAVINRP"/>
</dbReference>
<reference evidence="13" key="1">
    <citation type="submission" date="2018-05" db="EMBL/GenBank/DDBJ databases">
        <authorList>
            <person name="Lanie J.A."/>
            <person name="Ng W.-L."/>
            <person name="Kazmierczak K.M."/>
            <person name="Andrzejewski T.M."/>
            <person name="Davidsen T.M."/>
            <person name="Wayne K.J."/>
            <person name="Tettelin H."/>
            <person name="Glass J.I."/>
            <person name="Rusch D."/>
            <person name="Podicherti R."/>
            <person name="Tsui H.-C.T."/>
            <person name="Winkler M.E."/>
        </authorList>
    </citation>
    <scope>NUCLEOTIDE SEQUENCE</scope>
</reference>
<dbReference type="InterPro" id="IPR054384">
    <property type="entry name" value="SecDF_P1_head"/>
</dbReference>
<dbReference type="NCBIfam" id="TIGR01129">
    <property type="entry name" value="secD"/>
    <property type="match status" value="1"/>
</dbReference>
<dbReference type="NCBIfam" id="TIGR00916">
    <property type="entry name" value="2A0604s01"/>
    <property type="match status" value="1"/>
</dbReference>
<accession>A0A381NTL4</accession>
<keyword evidence="2" id="KW-0813">Transport</keyword>
<dbReference type="FunFam" id="1.20.1640.10:FF:000004">
    <property type="entry name" value="Protein translocase subunit SecD"/>
    <property type="match status" value="1"/>
</dbReference>
<dbReference type="GO" id="GO:0015450">
    <property type="term" value="F:protein-transporting ATPase activity"/>
    <property type="evidence" value="ECO:0007669"/>
    <property type="project" value="InterPro"/>
</dbReference>
<feature type="transmembrane region" description="Helical" evidence="9">
    <location>
        <begin position="563"/>
        <end position="587"/>
    </location>
</feature>
<dbReference type="Gene3D" id="1.20.1640.10">
    <property type="entry name" value="Multidrug efflux transporter AcrB transmembrane domain"/>
    <property type="match status" value="1"/>
</dbReference>
<dbReference type="AlphaFoldDB" id="A0A381NTL4"/>
<feature type="domain" description="SecDF P1 head subdomain" evidence="12">
    <location>
        <begin position="343"/>
        <end position="449"/>
    </location>
</feature>
<feature type="transmembrane region" description="Helical" evidence="9">
    <location>
        <begin position="475"/>
        <end position="492"/>
    </location>
</feature>
<name>A0A381NTL4_9ZZZZ</name>
<feature type="domain" description="Protein export membrane protein SecD/SecF C-terminal" evidence="10">
    <location>
        <begin position="451"/>
        <end position="622"/>
    </location>
</feature>
<organism evidence="13">
    <name type="scientific">marine metagenome</name>
    <dbReference type="NCBI Taxonomy" id="408172"/>
    <lineage>
        <taxon>unclassified sequences</taxon>
        <taxon>metagenomes</taxon>
        <taxon>ecological metagenomes</taxon>
    </lineage>
</organism>
<evidence type="ECO:0000256" key="7">
    <source>
        <dbReference type="ARBA" id="ARBA00023010"/>
    </source>
</evidence>
<dbReference type="InterPro" id="IPR055344">
    <property type="entry name" value="SecD_SecF_C_bact"/>
</dbReference>
<gene>
    <name evidence="13" type="ORF">METZ01_LOCUS10830</name>
</gene>
<dbReference type="GO" id="GO:0005886">
    <property type="term" value="C:plasma membrane"/>
    <property type="evidence" value="ECO:0007669"/>
    <property type="project" value="UniProtKB-SubCell"/>
</dbReference>
<evidence type="ECO:0000259" key="10">
    <source>
        <dbReference type="Pfam" id="PF02355"/>
    </source>
</evidence>
<dbReference type="Gene3D" id="3.30.1360.200">
    <property type="match status" value="1"/>
</dbReference>
<keyword evidence="5" id="KW-0653">Protein transport</keyword>
<dbReference type="Pfam" id="PF21760">
    <property type="entry name" value="SecD_1st"/>
    <property type="match status" value="1"/>
</dbReference>
<keyword evidence="4 9" id="KW-0812">Transmembrane</keyword>
<feature type="transmembrane region" description="Helical" evidence="9">
    <location>
        <begin position="523"/>
        <end position="542"/>
    </location>
</feature>
<evidence type="ECO:0000256" key="3">
    <source>
        <dbReference type="ARBA" id="ARBA00022475"/>
    </source>
</evidence>
<dbReference type="InterPro" id="IPR001036">
    <property type="entry name" value="Acrflvin-R"/>
</dbReference>
<dbReference type="PANTHER" id="PTHR30081">
    <property type="entry name" value="PROTEIN-EXPORT MEMBRANE PROTEIN SEC"/>
    <property type="match status" value="1"/>
</dbReference>
<keyword evidence="7" id="KW-0811">Translocation</keyword>
<evidence type="ECO:0000256" key="8">
    <source>
        <dbReference type="ARBA" id="ARBA00023136"/>
    </source>
</evidence>
<dbReference type="Gene3D" id="3.30.70.3220">
    <property type="match status" value="1"/>
</dbReference>
<dbReference type="InterPro" id="IPR048631">
    <property type="entry name" value="SecD_1st"/>
</dbReference>
<evidence type="ECO:0000256" key="9">
    <source>
        <dbReference type="SAM" id="Phobius"/>
    </source>
</evidence>
<evidence type="ECO:0000256" key="5">
    <source>
        <dbReference type="ARBA" id="ARBA00022927"/>
    </source>
</evidence>
<comment type="subcellular location">
    <subcellularLocation>
        <location evidence="1">Cell membrane</location>
        <topology evidence="1">Multi-pass membrane protein</topology>
    </subcellularLocation>
</comment>
<dbReference type="SUPFAM" id="SSF82866">
    <property type="entry name" value="Multidrug efflux transporter AcrB transmembrane domain"/>
    <property type="match status" value="1"/>
</dbReference>
<dbReference type="InterPro" id="IPR022813">
    <property type="entry name" value="SecD/SecF_arch_bac"/>
</dbReference>
<dbReference type="EMBL" id="UINC01000590">
    <property type="protein sequence ID" value="SUZ57976.1"/>
    <property type="molecule type" value="Genomic_DNA"/>
</dbReference>
<keyword evidence="3" id="KW-1003">Cell membrane</keyword>
<evidence type="ECO:0008006" key="14">
    <source>
        <dbReference type="Google" id="ProtNLM"/>
    </source>
</evidence>